<accession>A0AAE1B3R2</accession>
<dbReference type="EMBL" id="JAWDGP010000597">
    <property type="protein sequence ID" value="KAK3799027.1"/>
    <property type="molecule type" value="Genomic_DNA"/>
</dbReference>
<evidence type="ECO:0000313" key="1">
    <source>
        <dbReference type="EMBL" id="KAK3799027.1"/>
    </source>
</evidence>
<proteinExistence type="predicted"/>
<dbReference type="AlphaFoldDB" id="A0AAE1B3R2"/>
<sequence length="81" mass="9253">MFLRKRKLDLICPKTNSNVNSLICRLAEGVEAGAVECIRFLKTRLFDQESRQVLWNVFGSSKLGYLTRSRGRCCGCQEQLP</sequence>
<organism evidence="1 2">
    <name type="scientific">Elysia crispata</name>
    <name type="common">lettuce slug</name>
    <dbReference type="NCBI Taxonomy" id="231223"/>
    <lineage>
        <taxon>Eukaryota</taxon>
        <taxon>Metazoa</taxon>
        <taxon>Spiralia</taxon>
        <taxon>Lophotrochozoa</taxon>
        <taxon>Mollusca</taxon>
        <taxon>Gastropoda</taxon>
        <taxon>Heterobranchia</taxon>
        <taxon>Euthyneura</taxon>
        <taxon>Panpulmonata</taxon>
        <taxon>Sacoglossa</taxon>
        <taxon>Placobranchoidea</taxon>
        <taxon>Plakobranchidae</taxon>
        <taxon>Elysia</taxon>
    </lineage>
</organism>
<evidence type="ECO:0000313" key="2">
    <source>
        <dbReference type="Proteomes" id="UP001283361"/>
    </source>
</evidence>
<protein>
    <submittedName>
        <fullName evidence="1">Uncharacterized protein</fullName>
    </submittedName>
</protein>
<name>A0AAE1B3R2_9GAST</name>
<dbReference type="Proteomes" id="UP001283361">
    <property type="component" value="Unassembled WGS sequence"/>
</dbReference>
<feature type="non-terminal residue" evidence="1">
    <location>
        <position position="1"/>
    </location>
</feature>
<gene>
    <name evidence="1" type="ORF">RRG08_055094</name>
</gene>
<keyword evidence="2" id="KW-1185">Reference proteome</keyword>
<comment type="caution">
    <text evidence="1">The sequence shown here is derived from an EMBL/GenBank/DDBJ whole genome shotgun (WGS) entry which is preliminary data.</text>
</comment>
<reference evidence="1" key="1">
    <citation type="journal article" date="2023" name="G3 (Bethesda)">
        <title>A reference genome for the long-term kleptoplast-retaining sea slug Elysia crispata morphotype clarki.</title>
        <authorList>
            <person name="Eastman K.E."/>
            <person name="Pendleton A.L."/>
            <person name="Shaikh M.A."/>
            <person name="Suttiyut T."/>
            <person name="Ogas R."/>
            <person name="Tomko P."/>
            <person name="Gavelis G."/>
            <person name="Widhalm J.R."/>
            <person name="Wisecaver J.H."/>
        </authorList>
    </citation>
    <scope>NUCLEOTIDE SEQUENCE</scope>
    <source>
        <strain evidence="1">ECLA1</strain>
    </source>
</reference>